<protein>
    <submittedName>
        <fullName evidence="2">Uncharacterized protein</fullName>
    </submittedName>
</protein>
<dbReference type="Proteomes" id="UP001162972">
    <property type="component" value="Chromosome 4"/>
</dbReference>
<evidence type="ECO:0000256" key="1">
    <source>
        <dbReference type="SAM" id="MobiDB-lite"/>
    </source>
</evidence>
<sequence length="116" mass="11450">METAAAQLRFSAFSRQCITNYTIPRFTNPDSLSLSFPFSTPLNPSLRLLPSKPPTPSNAGGGGTGGTFGGNGGDGGSGGGDSSSDNSSSSSAGFGVLGLFLNGMEIKGGGGPAVPF</sequence>
<reference evidence="2 3" key="1">
    <citation type="journal article" date="2023" name="Int. J. Mol. Sci.">
        <title>De Novo Assembly and Annotation of 11 Diverse Shrub Willow (Salix) Genomes Reveals Novel Gene Organization in Sex-Linked Regions.</title>
        <authorList>
            <person name="Hyden B."/>
            <person name="Feng K."/>
            <person name="Yates T.B."/>
            <person name="Jawdy S."/>
            <person name="Cereghino C."/>
            <person name="Smart L.B."/>
            <person name="Muchero W."/>
        </authorList>
    </citation>
    <scope>NUCLEOTIDE SEQUENCE [LARGE SCALE GENOMIC DNA]</scope>
    <source>
        <tissue evidence="2">Shoot tip</tissue>
    </source>
</reference>
<dbReference type="EMBL" id="JAPFFJ010000018">
    <property type="protein sequence ID" value="KAJ6403468.1"/>
    <property type="molecule type" value="Genomic_DNA"/>
</dbReference>
<feature type="compositionally biased region" description="Gly residues" evidence="1">
    <location>
        <begin position="59"/>
        <end position="81"/>
    </location>
</feature>
<accession>A0AAD6NSJ6</accession>
<dbReference type="AlphaFoldDB" id="A0AAD6NSJ6"/>
<keyword evidence="3" id="KW-1185">Reference proteome</keyword>
<proteinExistence type="predicted"/>
<gene>
    <name evidence="2" type="ORF">OIU84_015385</name>
</gene>
<evidence type="ECO:0000313" key="3">
    <source>
        <dbReference type="Proteomes" id="UP001162972"/>
    </source>
</evidence>
<comment type="caution">
    <text evidence="2">The sequence shown here is derived from an EMBL/GenBank/DDBJ whole genome shotgun (WGS) entry which is preliminary data.</text>
</comment>
<name>A0AAD6NSJ6_9ROSI</name>
<evidence type="ECO:0000313" key="2">
    <source>
        <dbReference type="EMBL" id="KAJ6403468.1"/>
    </source>
</evidence>
<organism evidence="2 3">
    <name type="scientific">Salix udensis</name>
    <dbReference type="NCBI Taxonomy" id="889485"/>
    <lineage>
        <taxon>Eukaryota</taxon>
        <taxon>Viridiplantae</taxon>
        <taxon>Streptophyta</taxon>
        <taxon>Embryophyta</taxon>
        <taxon>Tracheophyta</taxon>
        <taxon>Spermatophyta</taxon>
        <taxon>Magnoliopsida</taxon>
        <taxon>eudicotyledons</taxon>
        <taxon>Gunneridae</taxon>
        <taxon>Pentapetalae</taxon>
        <taxon>rosids</taxon>
        <taxon>fabids</taxon>
        <taxon>Malpighiales</taxon>
        <taxon>Salicaceae</taxon>
        <taxon>Saliceae</taxon>
        <taxon>Salix</taxon>
    </lineage>
</organism>
<feature type="region of interest" description="Disordered" evidence="1">
    <location>
        <begin position="43"/>
        <end position="90"/>
    </location>
</feature>